<sequence length="121" mass="14020">MRKMRDRERRKRERERQTEKEKERKKMTGNSRKAANAVKAEVELFESEMVYGTIGMTAVYNKTSTKVLVSKSRLIIRFQKTYPSLYIKIVCLIIVNGAGMLLLTTLLITQCHFVSIGFIVT</sequence>
<reference evidence="3" key="1">
    <citation type="submission" date="2014-11" db="EMBL/GenBank/DDBJ databases">
        <authorList>
            <person name="Amaro Gonzalez C."/>
        </authorList>
    </citation>
    <scope>NUCLEOTIDE SEQUENCE</scope>
</reference>
<dbReference type="AlphaFoldDB" id="A0A0E9XS38"/>
<organism evidence="3">
    <name type="scientific">Anguilla anguilla</name>
    <name type="common">European freshwater eel</name>
    <name type="synonym">Muraena anguilla</name>
    <dbReference type="NCBI Taxonomy" id="7936"/>
    <lineage>
        <taxon>Eukaryota</taxon>
        <taxon>Metazoa</taxon>
        <taxon>Chordata</taxon>
        <taxon>Craniata</taxon>
        <taxon>Vertebrata</taxon>
        <taxon>Euteleostomi</taxon>
        <taxon>Actinopterygii</taxon>
        <taxon>Neopterygii</taxon>
        <taxon>Teleostei</taxon>
        <taxon>Anguilliformes</taxon>
        <taxon>Anguillidae</taxon>
        <taxon>Anguilla</taxon>
    </lineage>
</organism>
<evidence type="ECO:0000313" key="3">
    <source>
        <dbReference type="EMBL" id="JAI05450.1"/>
    </source>
</evidence>
<reference evidence="3" key="2">
    <citation type="journal article" date="2015" name="Fish Shellfish Immunol.">
        <title>Early steps in the European eel (Anguilla anguilla)-Vibrio vulnificus interaction in the gills: Role of the RtxA13 toxin.</title>
        <authorList>
            <person name="Callol A."/>
            <person name="Pajuelo D."/>
            <person name="Ebbesson L."/>
            <person name="Teles M."/>
            <person name="MacKenzie S."/>
            <person name="Amaro C."/>
        </authorList>
    </citation>
    <scope>NUCLEOTIDE SEQUENCE</scope>
</reference>
<evidence type="ECO:0000256" key="2">
    <source>
        <dbReference type="SAM" id="Phobius"/>
    </source>
</evidence>
<feature type="compositionally biased region" description="Basic and acidic residues" evidence="1">
    <location>
        <begin position="14"/>
        <end position="26"/>
    </location>
</feature>
<feature type="transmembrane region" description="Helical" evidence="2">
    <location>
        <begin position="85"/>
        <end position="108"/>
    </location>
</feature>
<keyword evidence="2" id="KW-0472">Membrane</keyword>
<dbReference type="EMBL" id="GBXM01003128">
    <property type="protein sequence ID" value="JAI05450.1"/>
    <property type="molecule type" value="Transcribed_RNA"/>
</dbReference>
<name>A0A0E9XS38_ANGAN</name>
<keyword evidence="2" id="KW-1133">Transmembrane helix</keyword>
<protein>
    <submittedName>
        <fullName evidence="3">Uncharacterized protein</fullName>
    </submittedName>
</protein>
<evidence type="ECO:0000256" key="1">
    <source>
        <dbReference type="SAM" id="MobiDB-lite"/>
    </source>
</evidence>
<keyword evidence="2" id="KW-0812">Transmembrane</keyword>
<feature type="region of interest" description="Disordered" evidence="1">
    <location>
        <begin position="1"/>
        <end position="34"/>
    </location>
</feature>
<feature type="compositionally biased region" description="Basic residues" evidence="1">
    <location>
        <begin position="1"/>
        <end position="13"/>
    </location>
</feature>
<proteinExistence type="predicted"/>
<accession>A0A0E9XS38</accession>